<dbReference type="PANTHER" id="PTHR42796">
    <property type="entry name" value="FUMARYLACETOACETATE HYDROLASE DOMAIN-CONTAINING PROTEIN 2A-RELATED"/>
    <property type="match status" value="1"/>
</dbReference>
<dbReference type="GO" id="GO:0046872">
    <property type="term" value="F:metal ion binding"/>
    <property type="evidence" value="ECO:0007669"/>
    <property type="project" value="UniProtKB-KW"/>
</dbReference>
<protein>
    <submittedName>
        <fullName evidence="4">FAA hydrolase family protein</fullName>
    </submittedName>
</protein>
<evidence type="ECO:0000313" key="4">
    <source>
        <dbReference type="EMBL" id="PKZ20763.1"/>
    </source>
</evidence>
<evidence type="ECO:0000313" key="5">
    <source>
        <dbReference type="Proteomes" id="UP000234239"/>
    </source>
</evidence>
<dbReference type="GO" id="GO:0016787">
    <property type="term" value="F:hydrolase activity"/>
    <property type="evidence" value="ECO:0007669"/>
    <property type="project" value="UniProtKB-KW"/>
</dbReference>
<comment type="similarity">
    <text evidence="1">Belongs to the FAH family.</text>
</comment>
<evidence type="ECO:0000256" key="1">
    <source>
        <dbReference type="ARBA" id="ARBA00010211"/>
    </source>
</evidence>
<dbReference type="InterPro" id="IPR036663">
    <property type="entry name" value="Fumarylacetoacetase_C_sf"/>
</dbReference>
<proteinExistence type="inferred from homology"/>
<name>A0A2I1MKX7_9LACT</name>
<dbReference type="GO" id="GO:0019752">
    <property type="term" value="P:carboxylic acid metabolic process"/>
    <property type="evidence" value="ECO:0007669"/>
    <property type="project" value="UniProtKB-ARBA"/>
</dbReference>
<comment type="caution">
    <text evidence="4">The sequence shown here is derived from an EMBL/GenBank/DDBJ whole genome shotgun (WGS) entry which is preliminary data.</text>
</comment>
<dbReference type="GO" id="GO:0016853">
    <property type="term" value="F:isomerase activity"/>
    <property type="evidence" value="ECO:0007669"/>
    <property type="project" value="UniProtKB-ARBA"/>
</dbReference>
<dbReference type="OrthoDB" id="9805307at2"/>
<dbReference type="EMBL" id="PKGY01000006">
    <property type="protein sequence ID" value="PKZ20763.1"/>
    <property type="molecule type" value="Genomic_DNA"/>
</dbReference>
<dbReference type="Pfam" id="PF01557">
    <property type="entry name" value="FAA_hydrolase"/>
    <property type="match status" value="1"/>
</dbReference>
<sequence>MEIRAFIERGFSMQFFNYLHQGQAGLGAYINDKHYALSDWIFDHENLMIRSIDDLLQADQAKALIDRLRALTPQDLLPLEGDFDFLPAVLAPEKILCVGLNYQDHIDEVDRSDAREEPTIFSKFNNALAAAGQKIPFPSYGSQLDYEAELVAIVGEEIKDIQAKDFRPDMIFAYTAGNDLSLRDRQFASSQWLVGKTGDGFAPVGPYVSLSDQLDPQQLAISCQVNGQTVQAASTQQMIFSIPEIVSYLSRHMTLKPGDLIFTGTPDGVIAGKKAEDQVWLQPGDQVCVTIEGIGSLENTIA</sequence>
<dbReference type="AlphaFoldDB" id="A0A2I1MKX7"/>
<gene>
    <name evidence="4" type="ORF">CYJ28_09070</name>
</gene>
<evidence type="ECO:0000259" key="3">
    <source>
        <dbReference type="Pfam" id="PF01557"/>
    </source>
</evidence>
<organism evidence="4 5">
    <name type="scientific">Aerococcus sanguinicola</name>
    <dbReference type="NCBI Taxonomy" id="119206"/>
    <lineage>
        <taxon>Bacteria</taxon>
        <taxon>Bacillati</taxon>
        <taxon>Bacillota</taxon>
        <taxon>Bacilli</taxon>
        <taxon>Lactobacillales</taxon>
        <taxon>Aerococcaceae</taxon>
        <taxon>Aerococcus</taxon>
    </lineage>
</organism>
<dbReference type="PANTHER" id="PTHR42796:SF4">
    <property type="entry name" value="FUMARYLACETOACETATE HYDROLASE DOMAIN-CONTAINING PROTEIN 2A"/>
    <property type="match status" value="1"/>
</dbReference>
<dbReference type="SUPFAM" id="SSF56529">
    <property type="entry name" value="FAH"/>
    <property type="match status" value="1"/>
</dbReference>
<dbReference type="FunFam" id="3.90.850.10:FF:000002">
    <property type="entry name" value="2-hydroxyhepta-2,4-diene-1,7-dioate isomerase"/>
    <property type="match status" value="1"/>
</dbReference>
<keyword evidence="2" id="KW-0479">Metal-binding</keyword>
<dbReference type="InterPro" id="IPR051121">
    <property type="entry name" value="FAH"/>
</dbReference>
<dbReference type="InterPro" id="IPR011234">
    <property type="entry name" value="Fumarylacetoacetase-like_C"/>
</dbReference>
<reference evidence="4 5" key="1">
    <citation type="submission" date="2017-12" db="EMBL/GenBank/DDBJ databases">
        <title>Phylogenetic diversity of female urinary microbiome.</title>
        <authorList>
            <person name="Thomas-White K."/>
            <person name="Wolfe A.J."/>
        </authorList>
    </citation>
    <scope>NUCLEOTIDE SEQUENCE [LARGE SCALE GENOMIC DNA]</scope>
    <source>
        <strain evidence="4 5">UMB0139</strain>
    </source>
</reference>
<feature type="domain" description="Fumarylacetoacetase-like C-terminal" evidence="3">
    <location>
        <begin position="94"/>
        <end position="301"/>
    </location>
</feature>
<accession>A0A2I1MKX7</accession>
<dbReference type="Proteomes" id="UP000234239">
    <property type="component" value="Unassembled WGS sequence"/>
</dbReference>
<evidence type="ECO:0000256" key="2">
    <source>
        <dbReference type="ARBA" id="ARBA00022723"/>
    </source>
</evidence>
<keyword evidence="4" id="KW-0378">Hydrolase</keyword>
<dbReference type="Gene3D" id="3.90.850.10">
    <property type="entry name" value="Fumarylacetoacetase-like, C-terminal domain"/>
    <property type="match status" value="1"/>
</dbReference>